<gene>
    <name evidence="1" type="ORF">H2198_002978</name>
</gene>
<keyword evidence="2" id="KW-1185">Reference proteome</keyword>
<evidence type="ECO:0000313" key="1">
    <source>
        <dbReference type="EMBL" id="KAJ9659730.1"/>
    </source>
</evidence>
<sequence>MPTSMIDTEAKVSTLVTSIVARPSKQHLIFIDLEGVDLSRHGSVSIMQVLLPPEPTVHLVDVHVLGVKAFTAGNADGVTLQSLLESNEMPKVFFDVRNDSDALFSHFRIHLRCVIDLQVMEFASRPPGGRFVKGLAKCVSEESSRLPNMPQGWQKRKDEGRKLFVPELGGKYEVFLERPMAPELVDYCELDMMMMPGLLAIYARRLGNNVAAQLQDIVDARIALSQSASFNGQGRHMAVGPSITRYRSRASTSLTFPMSLVCGLSIADICRVDTISQPQIASTSSPKPEGNTSMTLPALAPPIAVNSAADLLDQLSLATSNTDNNIDQSSSVIAVTDELADTTMRPEPYSSSYLDDDYEEYALRSSADSPDPWDDLHEYDKDDSEKDLTACDIECGYCGHCMY</sequence>
<name>A0ACC3ACP2_9EURO</name>
<dbReference type="Proteomes" id="UP001172386">
    <property type="component" value="Unassembled WGS sequence"/>
</dbReference>
<dbReference type="EMBL" id="JAPDRQ010000037">
    <property type="protein sequence ID" value="KAJ9659730.1"/>
    <property type="molecule type" value="Genomic_DNA"/>
</dbReference>
<reference evidence="1" key="1">
    <citation type="submission" date="2022-10" db="EMBL/GenBank/DDBJ databases">
        <title>Culturing micro-colonial fungi from biological soil crusts in the Mojave desert and describing Neophaeococcomyces mojavensis, and introducing the new genera and species Taxawa tesnikishii.</title>
        <authorList>
            <person name="Kurbessoian T."/>
            <person name="Stajich J.E."/>
        </authorList>
    </citation>
    <scope>NUCLEOTIDE SEQUENCE</scope>
    <source>
        <strain evidence="1">JES_112</strain>
    </source>
</reference>
<organism evidence="1 2">
    <name type="scientific">Neophaeococcomyces mojaviensis</name>
    <dbReference type="NCBI Taxonomy" id="3383035"/>
    <lineage>
        <taxon>Eukaryota</taxon>
        <taxon>Fungi</taxon>
        <taxon>Dikarya</taxon>
        <taxon>Ascomycota</taxon>
        <taxon>Pezizomycotina</taxon>
        <taxon>Eurotiomycetes</taxon>
        <taxon>Chaetothyriomycetidae</taxon>
        <taxon>Chaetothyriales</taxon>
        <taxon>Chaetothyriales incertae sedis</taxon>
        <taxon>Neophaeococcomyces</taxon>
    </lineage>
</organism>
<protein>
    <submittedName>
        <fullName evidence="1">Uncharacterized protein</fullName>
    </submittedName>
</protein>
<comment type="caution">
    <text evidence="1">The sequence shown here is derived from an EMBL/GenBank/DDBJ whole genome shotgun (WGS) entry which is preliminary data.</text>
</comment>
<proteinExistence type="predicted"/>
<evidence type="ECO:0000313" key="2">
    <source>
        <dbReference type="Proteomes" id="UP001172386"/>
    </source>
</evidence>
<accession>A0ACC3ACP2</accession>